<keyword evidence="4" id="KW-0564">Palmitate</keyword>
<evidence type="ECO:0000313" key="8">
    <source>
        <dbReference type="Proteomes" id="UP001215503"/>
    </source>
</evidence>
<evidence type="ECO:0000256" key="3">
    <source>
        <dbReference type="ARBA" id="ARBA00023136"/>
    </source>
</evidence>
<name>A0ABT5YLU8_9PROT</name>
<comment type="caution">
    <text evidence="7">The sequence shown here is derived from an EMBL/GenBank/DDBJ whole genome shotgun (WGS) entry which is preliminary data.</text>
</comment>
<evidence type="ECO:0000256" key="1">
    <source>
        <dbReference type="ARBA" id="ARBA00022475"/>
    </source>
</evidence>
<evidence type="ECO:0000256" key="6">
    <source>
        <dbReference type="SAM" id="SignalP"/>
    </source>
</evidence>
<dbReference type="PROSITE" id="PS51257">
    <property type="entry name" value="PROKAR_LIPOPROTEIN"/>
    <property type="match status" value="1"/>
</dbReference>
<dbReference type="Pfam" id="PF03783">
    <property type="entry name" value="CsgG"/>
    <property type="match status" value="1"/>
</dbReference>
<evidence type="ECO:0000256" key="2">
    <source>
        <dbReference type="ARBA" id="ARBA00022729"/>
    </source>
</evidence>
<proteinExistence type="predicted"/>
<gene>
    <name evidence="7" type="ORF">P2G67_07575</name>
</gene>
<dbReference type="PANTHER" id="PTHR41164:SF1">
    <property type="entry name" value="CURLI PRODUCTION ASSEMBLY_TRANSPORT COMPONENT CSGG"/>
    <property type="match status" value="1"/>
</dbReference>
<accession>A0ABT5YLU8</accession>
<protein>
    <submittedName>
        <fullName evidence="7">CsgG/HfaB family protein</fullName>
    </submittedName>
</protein>
<dbReference type="EMBL" id="JARHUD010000004">
    <property type="protein sequence ID" value="MDF2095832.1"/>
    <property type="molecule type" value="Genomic_DNA"/>
</dbReference>
<keyword evidence="2 6" id="KW-0732">Signal</keyword>
<reference evidence="7 8" key="1">
    <citation type="submission" date="2023-03" db="EMBL/GenBank/DDBJ databases">
        <title>Fodinicurvata sp. CAU 1616 isolated from sea sendiment.</title>
        <authorList>
            <person name="Kim W."/>
        </authorList>
    </citation>
    <scope>NUCLEOTIDE SEQUENCE [LARGE SCALE GENOMIC DNA]</scope>
    <source>
        <strain evidence="7 8">CAU 1616</strain>
    </source>
</reference>
<feature type="signal peptide" evidence="6">
    <location>
        <begin position="1"/>
        <end position="22"/>
    </location>
</feature>
<keyword evidence="3" id="KW-0472">Membrane</keyword>
<dbReference type="InterPro" id="IPR005534">
    <property type="entry name" value="Curli_assmbl/transp-comp_CsgG"/>
</dbReference>
<evidence type="ECO:0000313" key="7">
    <source>
        <dbReference type="EMBL" id="MDF2095832.1"/>
    </source>
</evidence>
<dbReference type="Gene3D" id="3.40.50.10610">
    <property type="entry name" value="ABC-type transport auxiliary lipoprotein component"/>
    <property type="match status" value="1"/>
</dbReference>
<dbReference type="RefSeq" id="WP_275821628.1">
    <property type="nucleotide sequence ID" value="NZ_JARHUD010000004.1"/>
</dbReference>
<organism evidence="7 8">
    <name type="scientific">Aquibaculum arenosum</name>
    <dbReference type="NCBI Taxonomy" id="3032591"/>
    <lineage>
        <taxon>Bacteria</taxon>
        <taxon>Pseudomonadati</taxon>
        <taxon>Pseudomonadota</taxon>
        <taxon>Alphaproteobacteria</taxon>
        <taxon>Rhodospirillales</taxon>
        <taxon>Rhodovibrionaceae</taxon>
        <taxon>Aquibaculum</taxon>
    </lineage>
</organism>
<evidence type="ECO:0000256" key="4">
    <source>
        <dbReference type="ARBA" id="ARBA00023139"/>
    </source>
</evidence>
<keyword evidence="8" id="KW-1185">Reference proteome</keyword>
<feature type="chain" id="PRO_5045918113" evidence="6">
    <location>
        <begin position="23"/>
        <end position="283"/>
    </location>
</feature>
<dbReference type="PANTHER" id="PTHR41164">
    <property type="entry name" value="CURLI PRODUCTION ASSEMBLY/TRANSPORT COMPONENT CSGG"/>
    <property type="match status" value="1"/>
</dbReference>
<keyword evidence="5" id="KW-0449">Lipoprotein</keyword>
<dbReference type="Proteomes" id="UP001215503">
    <property type="component" value="Unassembled WGS sequence"/>
</dbReference>
<sequence>MGLNRIVIGLGLSLALAGCQTAAVVAEGKAPAVRPAYSFPVTTNTTPYTRCLQTLASYPGSHLPSFAVGEVSDKTGQMDTLTESTVLTQGLSEMVMSALWRSGKVRMVERYDLRIPLAELKMIEQGLTSRSANELQQSVPASDFVVLGALTELNYNIVSEGAGLWVGGIGAGGRTVIINVGLDLRLVNGRTFEVVHVSTLQKQVFGYEVEANVFRFFGSQLVEFDAGRIQNEPLQLGVRSVIEMAVYQIMTDYFRLPSEEHCQVRETNFFEETLTGKTKEMES</sequence>
<keyword evidence="1" id="KW-1003">Cell membrane</keyword>
<evidence type="ECO:0000256" key="5">
    <source>
        <dbReference type="ARBA" id="ARBA00023288"/>
    </source>
</evidence>